<evidence type="ECO:0000313" key="3">
    <source>
        <dbReference type="EMBL" id="MFD2472747.1"/>
    </source>
</evidence>
<dbReference type="RefSeq" id="WP_378310679.1">
    <property type="nucleotide sequence ID" value="NZ_JBHUKS010000027.1"/>
</dbReference>
<dbReference type="EMBL" id="JBHUKS010000027">
    <property type="protein sequence ID" value="MFD2472747.1"/>
    <property type="molecule type" value="Genomic_DNA"/>
</dbReference>
<keyword evidence="2" id="KW-0472">Membrane</keyword>
<evidence type="ECO:0000313" key="4">
    <source>
        <dbReference type="Proteomes" id="UP001597483"/>
    </source>
</evidence>
<reference evidence="4" key="1">
    <citation type="journal article" date="2019" name="Int. J. Syst. Evol. Microbiol.">
        <title>The Global Catalogue of Microorganisms (GCM) 10K type strain sequencing project: providing services to taxonomists for standard genome sequencing and annotation.</title>
        <authorList>
            <consortium name="The Broad Institute Genomics Platform"/>
            <consortium name="The Broad Institute Genome Sequencing Center for Infectious Disease"/>
            <person name="Wu L."/>
            <person name="Ma J."/>
        </authorList>
    </citation>
    <scope>NUCLEOTIDE SEQUENCE [LARGE SCALE GENOMIC DNA]</scope>
    <source>
        <strain evidence="4">CGMCC 4.7641</strain>
    </source>
</reference>
<dbReference type="Proteomes" id="UP001597483">
    <property type="component" value="Unassembled WGS sequence"/>
</dbReference>
<keyword evidence="4" id="KW-1185">Reference proteome</keyword>
<keyword evidence="2" id="KW-1133">Transmembrane helix</keyword>
<keyword evidence="2" id="KW-0812">Transmembrane</keyword>
<evidence type="ECO:0000256" key="2">
    <source>
        <dbReference type="SAM" id="Phobius"/>
    </source>
</evidence>
<protein>
    <recommendedName>
        <fullName evidence="5">DUF4190 domain-containing protein</fullName>
    </recommendedName>
</protein>
<gene>
    <name evidence="3" type="ORF">ACFSVL_35500</name>
</gene>
<evidence type="ECO:0000256" key="1">
    <source>
        <dbReference type="SAM" id="MobiDB-lite"/>
    </source>
</evidence>
<name>A0ABW5HHZ3_9PSEU</name>
<feature type="transmembrane region" description="Helical" evidence="2">
    <location>
        <begin position="103"/>
        <end position="122"/>
    </location>
</feature>
<feature type="transmembrane region" description="Helical" evidence="2">
    <location>
        <begin position="43"/>
        <end position="64"/>
    </location>
</feature>
<proteinExistence type="predicted"/>
<accession>A0ABW5HHZ3</accession>
<evidence type="ECO:0008006" key="5">
    <source>
        <dbReference type="Google" id="ProtNLM"/>
    </source>
</evidence>
<feature type="region of interest" description="Disordered" evidence="1">
    <location>
        <begin position="1"/>
        <end position="20"/>
    </location>
</feature>
<sequence>MTAGPPEQQPPQWPAQPPMPPQYPGYAPYPPVYPPAPAPANGVWLGTAALVLGLLGCVVPLLPIDLTGIRAYLALPFGLAGLACGIAGLVGRRTGKPLSATGVAVSAIALVLGVVMLGNLVAG</sequence>
<comment type="caution">
    <text evidence="3">The sequence shown here is derived from an EMBL/GenBank/DDBJ whole genome shotgun (WGS) entry which is preliminary data.</text>
</comment>
<feature type="transmembrane region" description="Helical" evidence="2">
    <location>
        <begin position="71"/>
        <end position="91"/>
    </location>
</feature>
<organism evidence="3 4">
    <name type="scientific">Amycolatopsis silviterrae</name>
    <dbReference type="NCBI Taxonomy" id="1656914"/>
    <lineage>
        <taxon>Bacteria</taxon>
        <taxon>Bacillati</taxon>
        <taxon>Actinomycetota</taxon>
        <taxon>Actinomycetes</taxon>
        <taxon>Pseudonocardiales</taxon>
        <taxon>Pseudonocardiaceae</taxon>
        <taxon>Amycolatopsis</taxon>
    </lineage>
</organism>
<feature type="compositionally biased region" description="Pro residues" evidence="1">
    <location>
        <begin position="7"/>
        <end position="20"/>
    </location>
</feature>